<evidence type="ECO:0000313" key="9">
    <source>
        <dbReference type="Proteomes" id="UP001500631"/>
    </source>
</evidence>
<dbReference type="Proteomes" id="UP001500631">
    <property type="component" value="Unassembled WGS sequence"/>
</dbReference>
<name>A0ABP9MUL7_9GAMM</name>
<feature type="domain" description="Nitroreductase" evidence="7">
    <location>
        <begin position="8"/>
        <end position="190"/>
    </location>
</feature>
<comment type="cofactor">
    <cofactor evidence="1">
        <name>FMN</name>
        <dbReference type="ChEBI" id="CHEBI:58210"/>
    </cofactor>
</comment>
<dbReference type="NCBIfam" id="NF008275">
    <property type="entry name" value="PRK11053.1"/>
    <property type="match status" value="1"/>
</dbReference>
<comment type="caution">
    <text evidence="8">The sequence shown here is derived from an EMBL/GenBank/DDBJ whole genome shotgun (WGS) entry which is preliminary data.</text>
</comment>
<evidence type="ECO:0000256" key="5">
    <source>
        <dbReference type="ARBA" id="ARBA00022857"/>
    </source>
</evidence>
<dbReference type="SUPFAM" id="SSF55469">
    <property type="entry name" value="FMN-dependent nitroreductase-like"/>
    <property type="match status" value="1"/>
</dbReference>
<dbReference type="Pfam" id="PF00881">
    <property type="entry name" value="Nitroreductase"/>
    <property type="match status" value="1"/>
</dbReference>
<keyword evidence="5" id="KW-0521">NADP</keyword>
<dbReference type="InterPro" id="IPR033878">
    <property type="entry name" value="NfsB-like"/>
</dbReference>
<evidence type="ECO:0000256" key="2">
    <source>
        <dbReference type="ARBA" id="ARBA00007118"/>
    </source>
</evidence>
<dbReference type="PANTHER" id="PTHR43673:SF2">
    <property type="entry name" value="NITROREDUCTASE"/>
    <property type="match status" value="1"/>
</dbReference>
<dbReference type="EMBL" id="BAABKE010000005">
    <property type="protein sequence ID" value="GAA5100782.1"/>
    <property type="molecule type" value="Genomic_DNA"/>
</dbReference>
<keyword evidence="3" id="KW-0285">Flavoprotein</keyword>
<keyword evidence="4" id="KW-0288">FMN</keyword>
<dbReference type="RefSeq" id="WP_077925849.1">
    <property type="nucleotide sequence ID" value="NZ_BAABKE010000005.1"/>
</dbReference>
<keyword evidence="6" id="KW-0560">Oxidoreductase</keyword>
<sequence>MNIIDVAKSRKTCKVYDASRHLTTEQINDIKTLLRYSPSSVNVQPWHYFLIESEAGKEKILPGFMEFNRPKVLDSTITIIFAVRNTLGDQHVKLITEQEDQDLRFLDEATKEGVAAGRKKFIDLNSKDQKDLNKWNEKQAYIALGTLLLGAAAMGVDATPIEGILTDELDKILDLPSKDLHSIVAVTIGYSNQDLDYNAKLPKSRLPAEEIFTTL</sequence>
<organism evidence="8 9">
    <name type="scientific">Wohlfahrtiimonas larvae</name>
    <dbReference type="NCBI Taxonomy" id="1157986"/>
    <lineage>
        <taxon>Bacteria</taxon>
        <taxon>Pseudomonadati</taxon>
        <taxon>Pseudomonadota</taxon>
        <taxon>Gammaproteobacteria</taxon>
        <taxon>Cardiobacteriales</taxon>
        <taxon>Ignatzschineriaceae</taxon>
        <taxon>Wohlfahrtiimonas</taxon>
    </lineage>
</organism>
<evidence type="ECO:0000256" key="4">
    <source>
        <dbReference type="ARBA" id="ARBA00022643"/>
    </source>
</evidence>
<dbReference type="CDD" id="cd02149">
    <property type="entry name" value="NfsB-like"/>
    <property type="match status" value="1"/>
</dbReference>
<evidence type="ECO:0000259" key="7">
    <source>
        <dbReference type="Pfam" id="PF00881"/>
    </source>
</evidence>
<evidence type="ECO:0000256" key="6">
    <source>
        <dbReference type="ARBA" id="ARBA00023002"/>
    </source>
</evidence>
<dbReference type="PANTHER" id="PTHR43673">
    <property type="entry name" value="NAD(P)H NITROREDUCTASE YDGI-RELATED"/>
    <property type="match status" value="1"/>
</dbReference>
<comment type="similarity">
    <text evidence="2">Belongs to the nitroreductase family.</text>
</comment>
<evidence type="ECO:0000256" key="3">
    <source>
        <dbReference type="ARBA" id="ARBA00022630"/>
    </source>
</evidence>
<evidence type="ECO:0000313" key="8">
    <source>
        <dbReference type="EMBL" id="GAA5100782.1"/>
    </source>
</evidence>
<accession>A0ABP9MUL7</accession>
<evidence type="ECO:0000256" key="1">
    <source>
        <dbReference type="ARBA" id="ARBA00001917"/>
    </source>
</evidence>
<dbReference type="InterPro" id="IPR000415">
    <property type="entry name" value="Nitroreductase-like"/>
</dbReference>
<keyword evidence="9" id="KW-1185">Reference proteome</keyword>
<dbReference type="InterPro" id="IPR029479">
    <property type="entry name" value="Nitroreductase"/>
</dbReference>
<reference evidence="9" key="1">
    <citation type="journal article" date="2019" name="Int. J. Syst. Evol. Microbiol.">
        <title>The Global Catalogue of Microorganisms (GCM) 10K type strain sequencing project: providing services to taxonomists for standard genome sequencing and annotation.</title>
        <authorList>
            <consortium name="The Broad Institute Genomics Platform"/>
            <consortium name="The Broad Institute Genome Sequencing Center for Infectious Disease"/>
            <person name="Wu L."/>
            <person name="Ma J."/>
        </authorList>
    </citation>
    <scope>NUCLEOTIDE SEQUENCE [LARGE SCALE GENOMIC DNA]</scope>
    <source>
        <strain evidence="9">JCM 18424</strain>
    </source>
</reference>
<gene>
    <name evidence="8" type="ORF">GCM10023338_15820</name>
</gene>
<proteinExistence type="inferred from homology"/>
<protein>
    <submittedName>
        <fullName evidence="8">Oxygen-insensitive NAD(P)H-dependent nitroreductase NfsB</fullName>
    </submittedName>
</protein>
<dbReference type="Gene3D" id="3.40.109.10">
    <property type="entry name" value="NADH Oxidase"/>
    <property type="match status" value="1"/>
</dbReference>